<accession>A0A9P4GAM0</accession>
<comment type="caution">
    <text evidence="1">The sequence shown here is derived from an EMBL/GenBank/DDBJ whole genome shotgun (WGS) entry which is preliminary data.</text>
</comment>
<dbReference type="GeneID" id="63844283"/>
<organism evidence="1 2">
    <name type="scientific">Cucurbitaria berberidis CBS 394.84</name>
    <dbReference type="NCBI Taxonomy" id="1168544"/>
    <lineage>
        <taxon>Eukaryota</taxon>
        <taxon>Fungi</taxon>
        <taxon>Dikarya</taxon>
        <taxon>Ascomycota</taxon>
        <taxon>Pezizomycotina</taxon>
        <taxon>Dothideomycetes</taxon>
        <taxon>Pleosporomycetidae</taxon>
        <taxon>Pleosporales</taxon>
        <taxon>Pleosporineae</taxon>
        <taxon>Cucurbitariaceae</taxon>
        <taxon>Cucurbitaria</taxon>
    </lineage>
</organism>
<name>A0A9P4GAM0_9PLEO</name>
<proteinExistence type="predicted"/>
<dbReference type="Proteomes" id="UP000800039">
    <property type="component" value="Unassembled WGS sequence"/>
</dbReference>
<evidence type="ECO:0000313" key="1">
    <source>
        <dbReference type="EMBL" id="KAF1842102.1"/>
    </source>
</evidence>
<dbReference type="OrthoDB" id="3744583at2759"/>
<dbReference type="RefSeq" id="XP_040784665.1">
    <property type="nucleotide sequence ID" value="XM_040927031.1"/>
</dbReference>
<protein>
    <submittedName>
        <fullName evidence="1">Uncharacterized protein</fullName>
    </submittedName>
</protein>
<sequence>MSKGYSSSFRICIAILLAVQAACWALTVLDLLSPGKPSMLLQMATNLVSQIDSRRLGGSALLSYRDIRSLI</sequence>
<reference evidence="1" key="1">
    <citation type="submission" date="2020-01" db="EMBL/GenBank/DDBJ databases">
        <authorList>
            <consortium name="DOE Joint Genome Institute"/>
            <person name="Haridas S."/>
            <person name="Albert R."/>
            <person name="Binder M."/>
            <person name="Bloem J."/>
            <person name="Labutti K."/>
            <person name="Salamov A."/>
            <person name="Andreopoulos B."/>
            <person name="Baker S.E."/>
            <person name="Barry K."/>
            <person name="Bills G."/>
            <person name="Bluhm B.H."/>
            <person name="Cannon C."/>
            <person name="Castanera R."/>
            <person name="Culley D.E."/>
            <person name="Daum C."/>
            <person name="Ezra D."/>
            <person name="Gonzalez J.B."/>
            <person name="Henrissat B."/>
            <person name="Kuo A."/>
            <person name="Liang C."/>
            <person name="Lipzen A."/>
            <person name="Lutzoni F."/>
            <person name="Magnuson J."/>
            <person name="Mondo S."/>
            <person name="Nolan M."/>
            <person name="Ohm R."/>
            <person name="Pangilinan J."/>
            <person name="Park H.-J."/>
            <person name="Ramirez L."/>
            <person name="Alfaro M."/>
            <person name="Sun H."/>
            <person name="Tritt A."/>
            <person name="Yoshinaga Y."/>
            <person name="Zwiers L.-H."/>
            <person name="Turgeon B.G."/>
            <person name="Goodwin S.B."/>
            <person name="Spatafora J.W."/>
            <person name="Crous P.W."/>
            <person name="Grigoriev I.V."/>
        </authorList>
    </citation>
    <scope>NUCLEOTIDE SEQUENCE</scope>
    <source>
        <strain evidence="1">CBS 394.84</strain>
    </source>
</reference>
<dbReference type="EMBL" id="ML976618">
    <property type="protein sequence ID" value="KAF1842102.1"/>
    <property type="molecule type" value="Genomic_DNA"/>
</dbReference>
<dbReference type="AlphaFoldDB" id="A0A9P4GAM0"/>
<evidence type="ECO:0000313" key="2">
    <source>
        <dbReference type="Proteomes" id="UP000800039"/>
    </source>
</evidence>
<keyword evidence="2" id="KW-1185">Reference proteome</keyword>
<gene>
    <name evidence="1" type="ORF">K460DRAFT_178894</name>
</gene>